<keyword evidence="5 7" id="KW-0472">Membrane</keyword>
<dbReference type="PANTHER" id="PTHR34478:SF2">
    <property type="entry name" value="MEMBRANE PROTEIN"/>
    <property type="match status" value="1"/>
</dbReference>
<dbReference type="SUPFAM" id="SSF48452">
    <property type="entry name" value="TPR-like"/>
    <property type="match status" value="1"/>
</dbReference>
<dbReference type="SMART" id="SM00028">
    <property type="entry name" value="TPR"/>
    <property type="match status" value="2"/>
</dbReference>
<evidence type="ECO:0000256" key="7">
    <source>
        <dbReference type="SAM" id="Phobius"/>
    </source>
</evidence>
<dbReference type="InterPro" id="IPR011990">
    <property type="entry name" value="TPR-like_helical_dom_sf"/>
</dbReference>
<evidence type="ECO:0000256" key="1">
    <source>
        <dbReference type="ARBA" id="ARBA00004167"/>
    </source>
</evidence>
<proteinExistence type="inferred from homology"/>
<accession>A0AA49GKF9</accession>
<dbReference type="Gene3D" id="1.20.1440.20">
    <property type="entry name" value="LemA-like domain"/>
    <property type="match status" value="1"/>
</dbReference>
<feature type="repeat" description="TPR" evidence="6">
    <location>
        <begin position="54"/>
        <end position="87"/>
    </location>
</feature>
<dbReference type="Pfam" id="PF04011">
    <property type="entry name" value="LemA"/>
    <property type="match status" value="1"/>
</dbReference>
<dbReference type="AlphaFoldDB" id="A0AA49GKF9"/>
<evidence type="ECO:0000256" key="6">
    <source>
        <dbReference type="PROSITE-ProRule" id="PRU00339"/>
    </source>
</evidence>
<keyword evidence="6" id="KW-0802">TPR repeat</keyword>
<dbReference type="InterPro" id="IPR007156">
    <property type="entry name" value="MamQ_LemA"/>
</dbReference>
<reference evidence="8" key="1">
    <citation type="journal article" date="2023" name="Comput. Struct. Biotechnol. J.">
        <title>Discovery of a novel marine Bacteroidetes with a rich repertoire of carbohydrate-active enzymes.</title>
        <authorList>
            <person name="Chen B."/>
            <person name="Liu G."/>
            <person name="Chen Q."/>
            <person name="Wang H."/>
            <person name="Liu L."/>
            <person name="Tang K."/>
        </authorList>
    </citation>
    <scope>NUCLEOTIDE SEQUENCE</scope>
    <source>
        <strain evidence="8">TK19036</strain>
    </source>
</reference>
<feature type="transmembrane region" description="Helical" evidence="7">
    <location>
        <begin position="161"/>
        <end position="179"/>
    </location>
</feature>
<dbReference type="EMBL" id="CP120682">
    <property type="protein sequence ID" value="WKN34200.1"/>
    <property type="molecule type" value="Genomic_DNA"/>
</dbReference>
<keyword evidence="3 7" id="KW-0812">Transmembrane</keyword>
<evidence type="ECO:0000256" key="2">
    <source>
        <dbReference type="ARBA" id="ARBA00008854"/>
    </source>
</evidence>
<comment type="subcellular location">
    <subcellularLocation>
        <location evidence="1">Membrane</location>
        <topology evidence="1">Single-pass membrane protein</topology>
    </subcellularLocation>
</comment>
<sequence>MANSDEALENYLKKLMEIQYGTRDEQHFTEEDLKNIALDAGLTESAWQESQQRAKQHLQRGTAYLNAQNYDDAANELESAASLMPHDAEANYLAAKAFLFRGNRYNRSSDFDRSEYYINRTLNITPAHTGVMQLKTELNNKRRVLSNETERKSRTNQLTKWGIIIGVAIVLIAGYFNIYNGMVGLEEDVNSAWAQVENQYQRRADLIPNLVETVQGAANYERETLREVVEARAAATSVQIGVDDLEDAGKLAEYAQAQENLGSSLSRLIAVAEDYPDLRATENFRDLQSQLEGTENRISTERRRFNEAVQSYNAKARRFPNNLLGFDTKEYFEADPQSAEPPKVSF</sequence>
<organism evidence="8">
    <name type="scientific">Roseihalotalea indica</name>
    <dbReference type="NCBI Taxonomy" id="2867963"/>
    <lineage>
        <taxon>Bacteria</taxon>
        <taxon>Pseudomonadati</taxon>
        <taxon>Bacteroidota</taxon>
        <taxon>Cytophagia</taxon>
        <taxon>Cytophagales</taxon>
        <taxon>Catalimonadaceae</taxon>
        <taxon>Roseihalotalea</taxon>
    </lineage>
</organism>
<dbReference type="GO" id="GO:0016020">
    <property type="term" value="C:membrane"/>
    <property type="evidence" value="ECO:0007669"/>
    <property type="project" value="UniProtKB-SubCell"/>
</dbReference>
<dbReference type="InterPro" id="IPR019734">
    <property type="entry name" value="TPR_rpt"/>
</dbReference>
<evidence type="ECO:0000256" key="4">
    <source>
        <dbReference type="ARBA" id="ARBA00022989"/>
    </source>
</evidence>
<name>A0AA49GKF9_9BACT</name>
<protein>
    <submittedName>
        <fullName evidence="8">LemA family protein</fullName>
    </submittedName>
</protein>
<reference evidence="8" key="2">
    <citation type="journal article" date="2024" name="Antonie Van Leeuwenhoek">
        <title>Roseihalotalea indica gen. nov., sp. nov., a halophilic Bacteroidetes from mesopelagic Southwest Indian Ocean with higher carbohydrate metabolic potential.</title>
        <authorList>
            <person name="Chen B."/>
            <person name="Zhang M."/>
            <person name="Lin D."/>
            <person name="Ye J."/>
            <person name="Tang K."/>
        </authorList>
    </citation>
    <scope>NUCLEOTIDE SEQUENCE</scope>
    <source>
        <strain evidence="8">TK19036</strain>
    </source>
</reference>
<dbReference type="SUPFAM" id="SSF140478">
    <property type="entry name" value="LemA-like"/>
    <property type="match status" value="1"/>
</dbReference>
<evidence type="ECO:0000256" key="5">
    <source>
        <dbReference type="ARBA" id="ARBA00023136"/>
    </source>
</evidence>
<keyword evidence="4 7" id="KW-1133">Transmembrane helix</keyword>
<dbReference type="PROSITE" id="PS50005">
    <property type="entry name" value="TPR"/>
    <property type="match status" value="2"/>
</dbReference>
<dbReference type="Gene3D" id="1.25.40.10">
    <property type="entry name" value="Tetratricopeptide repeat domain"/>
    <property type="match status" value="1"/>
</dbReference>
<dbReference type="PANTHER" id="PTHR34478">
    <property type="entry name" value="PROTEIN LEMA"/>
    <property type="match status" value="1"/>
</dbReference>
<dbReference type="InterPro" id="IPR023353">
    <property type="entry name" value="LemA-like_dom_sf"/>
</dbReference>
<evidence type="ECO:0000256" key="3">
    <source>
        <dbReference type="ARBA" id="ARBA00022692"/>
    </source>
</evidence>
<comment type="similarity">
    <text evidence="2">Belongs to the LemA family.</text>
</comment>
<gene>
    <name evidence="8" type="ORF">K4G66_17620</name>
</gene>
<evidence type="ECO:0000313" key="8">
    <source>
        <dbReference type="EMBL" id="WKN34200.1"/>
    </source>
</evidence>
<feature type="repeat" description="TPR" evidence="6">
    <location>
        <begin position="95"/>
        <end position="128"/>
    </location>
</feature>